<feature type="transmembrane region" description="Helical" evidence="7">
    <location>
        <begin position="302"/>
        <end position="323"/>
    </location>
</feature>
<dbReference type="RefSeq" id="WP_013579907.1">
    <property type="nucleotide sequence ID" value="NC_015064.1"/>
</dbReference>
<feature type="transmembrane region" description="Helical" evidence="7">
    <location>
        <begin position="272"/>
        <end position="290"/>
    </location>
</feature>
<evidence type="ECO:0000259" key="8">
    <source>
        <dbReference type="PROSITE" id="PS50850"/>
    </source>
</evidence>
<dbReference type="eggNOG" id="COG2814">
    <property type="taxonomic scope" value="Bacteria"/>
</dbReference>
<evidence type="ECO:0000313" key="10">
    <source>
        <dbReference type="Proteomes" id="UP000000343"/>
    </source>
</evidence>
<dbReference type="GO" id="GO:0022857">
    <property type="term" value="F:transmembrane transporter activity"/>
    <property type="evidence" value="ECO:0007669"/>
    <property type="project" value="InterPro"/>
</dbReference>
<evidence type="ECO:0000256" key="5">
    <source>
        <dbReference type="ARBA" id="ARBA00022989"/>
    </source>
</evidence>
<feature type="transmembrane region" description="Helical" evidence="7">
    <location>
        <begin position="69"/>
        <end position="89"/>
    </location>
</feature>
<name>E8WX27_GRATM</name>
<accession>E8WX27</accession>
<evidence type="ECO:0000313" key="9">
    <source>
        <dbReference type="EMBL" id="ADW68588.1"/>
    </source>
</evidence>
<evidence type="ECO:0000256" key="6">
    <source>
        <dbReference type="ARBA" id="ARBA00023136"/>
    </source>
</evidence>
<keyword evidence="3" id="KW-1003">Cell membrane</keyword>
<feature type="transmembrane region" description="Helical" evidence="7">
    <location>
        <begin position="31"/>
        <end position="49"/>
    </location>
</feature>
<dbReference type="HOGENOM" id="CLU_034180_11_2_0"/>
<protein>
    <submittedName>
        <fullName evidence="9">Major facilitator superfamily MFS_1</fullName>
    </submittedName>
</protein>
<keyword evidence="5 7" id="KW-1133">Transmembrane helix</keyword>
<dbReference type="CDD" id="cd06173">
    <property type="entry name" value="MFS_MefA_like"/>
    <property type="match status" value="1"/>
</dbReference>
<feature type="domain" description="Major facilitator superfamily (MFS) profile" evidence="8">
    <location>
        <begin position="28"/>
        <end position="414"/>
    </location>
</feature>
<dbReference type="SUPFAM" id="SSF103473">
    <property type="entry name" value="MFS general substrate transporter"/>
    <property type="match status" value="1"/>
</dbReference>
<keyword evidence="10" id="KW-1185">Reference proteome</keyword>
<sequence length="427" mass="46568">MIEREPPNRVSDSQPFLKRIFRAFRYRDFRIMWLGACVSTIGTFVQQFAQSWLVYDLTKDPFYLGLDLFLGQLPIMLFSLFGGVFADRLDRKKMLLSSQYIQMVCAFVLATLFATHTVHVWHILTLSFLVGVGQSFGGPAYSALLPTLVAQEDLANAISMNSIQFNLARIIGPTLGGLAYTVFGATWCFALNGVSYVAVILSLLLIKVHFTAPKTQISVMKSMKEGITFIREREGLTPLVVLAFCTTLFGFSLTGFLPVIVRTVFHRGPGTYELLLIFSGAGSICGALMVAAMEKFKGQGRLAVLALIVLGSATSAFSISRSFPLSCALIFLAGMAVMASASLMLSLVQVIVVDSMRGRVMSVYNLAFRAGIPLGALVLGKLIPFIGVTTAVASFGLALIIVAGYFLLVMRKTPTFRRQPHTGLSTQ</sequence>
<proteinExistence type="predicted"/>
<feature type="transmembrane region" description="Helical" evidence="7">
    <location>
        <begin position="360"/>
        <end position="379"/>
    </location>
</feature>
<dbReference type="Pfam" id="PF05977">
    <property type="entry name" value="MFS_3"/>
    <property type="match status" value="1"/>
</dbReference>
<evidence type="ECO:0000256" key="4">
    <source>
        <dbReference type="ARBA" id="ARBA00022692"/>
    </source>
</evidence>
<keyword evidence="2" id="KW-0813">Transport</keyword>
<dbReference type="InterPro" id="IPR036259">
    <property type="entry name" value="MFS_trans_sf"/>
</dbReference>
<dbReference type="EMBL" id="CP002480">
    <property type="protein sequence ID" value="ADW68588.1"/>
    <property type="molecule type" value="Genomic_DNA"/>
</dbReference>
<dbReference type="PaxDb" id="1198114-AciX9_1535"/>
<reference evidence="10" key="1">
    <citation type="submission" date="2011-01" db="EMBL/GenBank/DDBJ databases">
        <title>Complete sequence of chromosome of Acidobacterium sp. MP5ACTX9.</title>
        <authorList>
            <consortium name="US DOE Joint Genome Institute"/>
            <person name="Lucas S."/>
            <person name="Copeland A."/>
            <person name="Lapidus A."/>
            <person name="Cheng J.-F."/>
            <person name="Goodwin L."/>
            <person name="Pitluck S."/>
            <person name="Teshima H."/>
            <person name="Detter J.C."/>
            <person name="Han C."/>
            <person name="Tapia R."/>
            <person name="Land M."/>
            <person name="Hauser L."/>
            <person name="Kyrpides N."/>
            <person name="Ivanova N."/>
            <person name="Ovchinnikova G."/>
            <person name="Pagani I."/>
            <person name="Rawat S.R."/>
            <person name="Mannisto M."/>
            <person name="Haggblom M.M."/>
            <person name="Woyke T."/>
        </authorList>
    </citation>
    <scope>NUCLEOTIDE SEQUENCE [LARGE SCALE GENOMIC DNA]</scope>
    <source>
        <strain evidence="10">MP5ACTX9</strain>
    </source>
</reference>
<dbReference type="InterPro" id="IPR020846">
    <property type="entry name" value="MFS_dom"/>
</dbReference>
<dbReference type="OrthoDB" id="9775268at2"/>
<gene>
    <name evidence="9" type="ordered locus">AciX9_1535</name>
</gene>
<dbReference type="Gene3D" id="1.20.1250.20">
    <property type="entry name" value="MFS general substrate transporter like domains"/>
    <property type="match status" value="1"/>
</dbReference>
<dbReference type="AlphaFoldDB" id="E8WX27"/>
<dbReference type="KEGG" id="acm:AciX9_1535"/>
<feature type="transmembrane region" description="Helical" evidence="7">
    <location>
        <begin position="385"/>
        <end position="408"/>
    </location>
</feature>
<keyword evidence="4 7" id="KW-0812">Transmembrane</keyword>
<dbReference type="PANTHER" id="PTHR23513">
    <property type="entry name" value="INTEGRAL MEMBRANE EFFLUX PROTEIN-RELATED"/>
    <property type="match status" value="1"/>
</dbReference>
<evidence type="ECO:0000256" key="3">
    <source>
        <dbReference type="ARBA" id="ARBA00022475"/>
    </source>
</evidence>
<dbReference type="GO" id="GO:0005886">
    <property type="term" value="C:plasma membrane"/>
    <property type="evidence" value="ECO:0007669"/>
    <property type="project" value="UniProtKB-SubCell"/>
</dbReference>
<feature type="transmembrane region" description="Helical" evidence="7">
    <location>
        <begin position="182"/>
        <end position="206"/>
    </location>
</feature>
<dbReference type="PROSITE" id="PS50850">
    <property type="entry name" value="MFS"/>
    <property type="match status" value="1"/>
</dbReference>
<feature type="transmembrane region" description="Helical" evidence="7">
    <location>
        <begin position="239"/>
        <end position="260"/>
    </location>
</feature>
<organism evidence="10">
    <name type="scientific">Granulicella tundricola (strain ATCC BAA-1859 / DSM 23138 / MP5ACTX9)</name>
    <dbReference type="NCBI Taxonomy" id="1198114"/>
    <lineage>
        <taxon>Bacteria</taxon>
        <taxon>Pseudomonadati</taxon>
        <taxon>Acidobacteriota</taxon>
        <taxon>Terriglobia</taxon>
        <taxon>Terriglobales</taxon>
        <taxon>Acidobacteriaceae</taxon>
        <taxon>Granulicella</taxon>
    </lineage>
</organism>
<evidence type="ECO:0000256" key="7">
    <source>
        <dbReference type="SAM" id="Phobius"/>
    </source>
</evidence>
<keyword evidence="6 7" id="KW-0472">Membrane</keyword>
<dbReference type="PANTHER" id="PTHR23513:SF11">
    <property type="entry name" value="STAPHYLOFERRIN A TRANSPORTER"/>
    <property type="match status" value="1"/>
</dbReference>
<evidence type="ECO:0000256" key="1">
    <source>
        <dbReference type="ARBA" id="ARBA00004651"/>
    </source>
</evidence>
<comment type="subcellular location">
    <subcellularLocation>
        <location evidence="1">Cell membrane</location>
        <topology evidence="1">Multi-pass membrane protein</topology>
    </subcellularLocation>
</comment>
<feature type="transmembrane region" description="Helical" evidence="7">
    <location>
        <begin position="329"/>
        <end position="353"/>
    </location>
</feature>
<dbReference type="Proteomes" id="UP000000343">
    <property type="component" value="Chromosome"/>
</dbReference>
<dbReference type="InterPro" id="IPR010290">
    <property type="entry name" value="TM_effector"/>
</dbReference>
<evidence type="ECO:0000256" key="2">
    <source>
        <dbReference type="ARBA" id="ARBA00022448"/>
    </source>
</evidence>
<feature type="transmembrane region" description="Helical" evidence="7">
    <location>
        <begin position="101"/>
        <end position="124"/>
    </location>
</feature>